<feature type="compositionally biased region" description="Pro residues" evidence="5">
    <location>
        <begin position="44"/>
        <end position="54"/>
    </location>
</feature>
<keyword evidence="2" id="KW-0333">Golgi apparatus</keyword>
<feature type="compositionally biased region" description="Polar residues" evidence="5">
    <location>
        <begin position="723"/>
        <end position="737"/>
    </location>
</feature>
<feature type="compositionally biased region" description="Polar residues" evidence="5">
    <location>
        <begin position="119"/>
        <end position="128"/>
    </location>
</feature>
<organism evidence="7 8">
    <name type="scientific">Humicola insolens</name>
    <name type="common">Soft-rot fungus</name>
    <dbReference type="NCBI Taxonomy" id="85995"/>
    <lineage>
        <taxon>Eukaryota</taxon>
        <taxon>Fungi</taxon>
        <taxon>Dikarya</taxon>
        <taxon>Ascomycota</taxon>
        <taxon>Pezizomycotina</taxon>
        <taxon>Sordariomycetes</taxon>
        <taxon>Sordariomycetidae</taxon>
        <taxon>Sordariales</taxon>
        <taxon>Chaetomiaceae</taxon>
        <taxon>Mycothermus</taxon>
    </lineage>
</organism>
<feature type="region of interest" description="Disordered" evidence="5">
    <location>
        <begin position="517"/>
        <end position="557"/>
    </location>
</feature>
<keyword evidence="3 4" id="KW-0175">Coiled coil</keyword>
<protein>
    <recommendedName>
        <fullName evidence="6">TATA element modulatory factor 1 TATA binding domain-containing protein</fullName>
    </recommendedName>
</protein>
<feature type="compositionally biased region" description="Low complexity" evidence="5">
    <location>
        <begin position="770"/>
        <end position="797"/>
    </location>
</feature>
<feature type="compositionally biased region" description="Basic and acidic residues" evidence="5">
    <location>
        <begin position="202"/>
        <end position="215"/>
    </location>
</feature>
<dbReference type="Gene3D" id="1.20.5.340">
    <property type="match status" value="1"/>
</dbReference>
<evidence type="ECO:0000256" key="2">
    <source>
        <dbReference type="ARBA" id="ARBA00023034"/>
    </source>
</evidence>
<feature type="region of interest" description="Disordered" evidence="5">
    <location>
        <begin position="314"/>
        <end position="343"/>
    </location>
</feature>
<accession>A0ABR3VG78</accession>
<feature type="compositionally biased region" description="Basic and acidic residues" evidence="5">
    <location>
        <begin position="517"/>
        <end position="554"/>
    </location>
</feature>
<reference evidence="7 8" key="1">
    <citation type="journal article" date="2024" name="Commun. Biol.">
        <title>Comparative genomic analysis of thermophilic fungi reveals convergent evolutionary adaptations and gene losses.</title>
        <authorList>
            <person name="Steindorff A.S."/>
            <person name="Aguilar-Pontes M.V."/>
            <person name="Robinson A.J."/>
            <person name="Andreopoulos B."/>
            <person name="LaButti K."/>
            <person name="Kuo A."/>
            <person name="Mondo S."/>
            <person name="Riley R."/>
            <person name="Otillar R."/>
            <person name="Haridas S."/>
            <person name="Lipzen A."/>
            <person name="Grimwood J."/>
            <person name="Schmutz J."/>
            <person name="Clum A."/>
            <person name="Reid I.D."/>
            <person name="Moisan M.C."/>
            <person name="Butler G."/>
            <person name="Nguyen T.T.M."/>
            <person name="Dewar K."/>
            <person name="Conant G."/>
            <person name="Drula E."/>
            <person name="Henrissat B."/>
            <person name="Hansel C."/>
            <person name="Singer S."/>
            <person name="Hutchinson M.I."/>
            <person name="de Vries R.P."/>
            <person name="Natvig D.O."/>
            <person name="Powell A.J."/>
            <person name="Tsang A."/>
            <person name="Grigoriev I.V."/>
        </authorList>
    </citation>
    <scope>NUCLEOTIDE SEQUENCE [LARGE SCALE GENOMIC DNA]</scope>
    <source>
        <strain evidence="7 8">CBS 620.91</strain>
    </source>
</reference>
<feature type="compositionally biased region" description="Basic and acidic residues" evidence="5">
    <location>
        <begin position="739"/>
        <end position="750"/>
    </location>
</feature>
<feature type="region of interest" description="Disordered" evidence="5">
    <location>
        <begin position="23"/>
        <end position="228"/>
    </location>
</feature>
<dbReference type="Proteomes" id="UP001583172">
    <property type="component" value="Unassembled WGS sequence"/>
</dbReference>
<feature type="compositionally biased region" description="Low complexity" evidence="5">
    <location>
        <begin position="216"/>
        <end position="226"/>
    </location>
</feature>
<sequence length="917" mass="100736">MSGPSRWGSFLSQAVAGVEARLDNILADPTEDTAGKQKDAKPASPAPPSKPSPSPSRTSSTRTNDRLQERLARAMAAKSAGRSSMSNQGSPRQSLDSPNTPSTDAAGRASPGPKEPTKDTPSPRSSQDIMRKSGDGDTTQAADKQGPINGETEAAGKEDDGKSSIDSAVSGASQPQSVPAMEAPSSQTQAPERTTVDDTPSEDQRKDETKAEDVQHQQQQQQQQQQHQEEILGYVERIDALEAKLQFLAREAAESARKAALAAPAGSLEKKLAEKDQQIAQLIEEGKNLASADHKSRALVKKLRSTIAEHEKELDTLRTAKGKSDKEVENLRPRARRADELEKANADLQRRLDQAQKELSTLRPEVRSKDSTIADLRSQLQKATEQADSMAARVNDKAREQDRRRIADLEEEVAALKVEKNLVADRGKAQAAELREKAERANERALARELELKAEMQVLEGKLEAMRFRAEEASSGAAGDSQAKLLRQIETLQTQYSIASSNWQGIETTLLARITGLERERDEALQRESDMRRKAREAATRAKRQEEELEEAKSKIPTIQQDVKAYQAQLDALKKRAEEAEAALATAKSEFEKEKQSWEAERESFRQQQQEVPERPRSWLDGLPGAPFHRPDSRPASPQLTAPLRTFSSDFLGITTPAGLSKPRGKTPLPSNSSDAGASSRRPSAQRPIPLHHSGPGSSGVFSSLSGVFSPVSEAPPIPSPSPLTNFTNFRDPTASPSLDRERELHRVSEDAFEEAPVVPDIISRERSESPAPSKAPSASQRQQQQPPQTPSQQQLQDMISVSTVAAGPSVQLVERMSAAIRRLESERVATKEELSRMTRQRDEARAEIVALMREVENGKASAQRVAVLEAEVAEVRQRYETTLELLGEKSEEVEELKADVEDVKAMYRDLVERTIK</sequence>
<feature type="region of interest" description="Disordered" evidence="5">
    <location>
        <begin position="581"/>
        <end position="797"/>
    </location>
</feature>
<dbReference type="EMBL" id="JAZGSY010000101">
    <property type="protein sequence ID" value="KAL1840741.1"/>
    <property type="molecule type" value="Genomic_DNA"/>
</dbReference>
<evidence type="ECO:0000313" key="8">
    <source>
        <dbReference type="Proteomes" id="UP001583172"/>
    </source>
</evidence>
<feature type="compositionally biased region" description="Low complexity" evidence="5">
    <location>
        <begin position="694"/>
        <end position="713"/>
    </location>
</feature>
<feature type="compositionally biased region" description="Polar residues" evidence="5">
    <location>
        <begin position="81"/>
        <end position="103"/>
    </location>
</feature>
<dbReference type="PANTHER" id="PTHR46515:SF1">
    <property type="entry name" value="TATA ELEMENT MODULATORY FACTOR"/>
    <property type="match status" value="1"/>
</dbReference>
<evidence type="ECO:0000256" key="5">
    <source>
        <dbReference type="SAM" id="MobiDB-lite"/>
    </source>
</evidence>
<dbReference type="Pfam" id="PF12325">
    <property type="entry name" value="TMF_TATA_bd"/>
    <property type="match status" value="1"/>
</dbReference>
<keyword evidence="8" id="KW-1185">Reference proteome</keyword>
<dbReference type="PANTHER" id="PTHR46515">
    <property type="entry name" value="TATA ELEMENT MODULATORY FACTOR TMF1"/>
    <property type="match status" value="1"/>
</dbReference>
<gene>
    <name evidence="7" type="ORF">VTJ49DRAFT_181</name>
</gene>
<evidence type="ECO:0000256" key="4">
    <source>
        <dbReference type="SAM" id="Coils"/>
    </source>
</evidence>
<feature type="compositionally biased region" description="Basic and acidic residues" evidence="5">
    <location>
        <begin position="154"/>
        <end position="163"/>
    </location>
</feature>
<proteinExistence type="predicted"/>
<feature type="compositionally biased region" description="Polar residues" evidence="5">
    <location>
        <begin position="164"/>
        <end position="177"/>
    </location>
</feature>
<feature type="domain" description="TATA element modulatory factor 1 TATA binding" evidence="6">
    <location>
        <begin position="801"/>
        <end position="914"/>
    </location>
</feature>
<evidence type="ECO:0000313" key="7">
    <source>
        <dbReference type="EMBL" id="KAL1840741.1"/>
    </source>
</evidence>
<evidence type="ECO:0000256" key="3">
    <source>
        <dbReference type="ARBA" id="ARBA00023054"/>
    </source>
</evidence>
<feature type="compositionally biased region" description="Basic and acidic residues" evidence="5">
    <location>
        <begin position="63"/>
        <end position="72"/>
    </location>
</feature>
<dbReference type="InterPro" id="IPR022091">
    <property type="entry name" value="TMF_TATA-bd"/>
</dbReference>
<comment type="subcellular location">
    <subcellularLocation>
        <location evidence="1">Golgi apparatus</location>
    </subcellularLocation>
</comment>
<dbReference type="Pfam" id="PF12329">
    <property type="entry name" value="TMF_DNA_bd"/>
    <property type="match status" value="1"/>
</dbReference>
<evidence type="ECO:0000256" key="1">
    <source>
        <dbReference type="ARBA" id="ARBA00004555"/>
    </source>
</evidence>
<feature type="coiled-coil region" evidence="4">
    <location>
        <begin position="814"/>
        <end position="914"/>
    </location>
</feature>
<evidence type="ECO:0000259" key="6">
    <source>
        <dbReference type="Pfam" id="PF12325"/>
    </source>
</evidence>
<dbReference type="InterPro" id="IPR022092">
    <property type="entry name" value="TMF_DNA-bd"/>
</dbReference>
<dbReference type="InterPro" id="IPR052602">
    <property type="entry name" value="Growth_transcription_reg"/>
</dbReference>
<feature type="compositionally biased region" description="Basic and acidic residues" evidence="5">
    <location>
        <begin position="589"/>
        <end position="605"/>
    </location>
</feature>
<comment type="caution">
    <text evidence="7">The sequence shown here is derived from an EMBL/GenBank/DDBJ whole genome shotgun (WGS) entry which is preliminary data.</text>
</comment>
<feature type="compositionally biased region" description="Polar residues" evidence="5">
    <location>
        <begin position="669"/>
        <end position="683"/>
    </location>
</feature>
<name>A0ABR3VG78_HUMIN</name>